<feature type="repeat" description="ANK" evidence="2">
    <location>
        <begin position="752"/>
        <end position="774"/>
    </location>
</feature>
<accession>A0A9N9Y5I2</accession>
<protein>
    <recommendedName>
        <fullName evidence="4">Nephrocystin 3-like N-terminal domain-containing protein</fullName>
    </recommendedName>
</protein>
<feature type="repeat" description="ANK" evidence="2">
    <location>
        <begin position="786"/>
        <end position="818"/>
    </location>
</feature>
<evidence type="ECO:0000259" key="4">
    <source>
        <dbReference type="Pfam" id="PF24883"/>
    </source>
</evidence>
<keyword evidence="1" id="KW-0677">Repeat</keyword>
<organism evidence="5 6">
    <name type="scientific">Clonostachys byssicola</name>
    <dbReference type="NCBI Taxonomy" id="160290"/>
    <lineage>
        <taxon>Eukaryota</taxon>
        <taxon>Fungi</taxon>
        <taxon>Dikarya</taxon>
        <taxon>Ascomycota</taxon>
        <taxon>Pezizomycotina</taxon>
        <taxon>Sordariomycetes</taxon>
        <taxon>Hypocreomycetidae</taxon>
        <taxon>Hypocreales</taxon>
        <taxon>Bionectriaceae</taxon>
        <taxon>Clonostachys</taxon>
    </lineage>
</organism>
<evidence type="ECO:0000256" key="3">
    <source>
        <dbReference type="SAM" id="MobiDB-lite"/>
    </source>
</evidence>
<dbReference type="Proteomes" id="UP000754883">
    <property type="component" value="Unassembled WGS sequence"/>
</dbReference>
<dbReference type="InterPro" id="IPR027417">
    <property type="entry name" value="P-loop_NTPase"/>
</dbReference>
<dbReference type="InterPro" id="IPR036770">
    <property type="entry name" value="Ankyrin_rpt-contain_sf"/>
</dbReference>
<dbReference type="SMART" id="SM00248">
    <property type="entry name" value="ANK"/>
    <property type="match status" value="5"/>
</dbReference>
<dbReference type="AlphaFoldDB" id="A0A9N9Y5I2"/>
<dbReference type="OrthoDB" id="7464126at2759"/>
<dbReference type="SUPFAM" id="SSF48403">
    <property type="entry name" value="Ankyrin repeat"/>
    <property type="match status" value="1"/>
</dbReference>
<dbReference type="EMBL" id="CABFNO020001546">
    <property type="protein sequence ID" value="CAG9998192.1"/>
    <property type="molecule type" value="Genomic_DNA"/>
</dbReference>
<dbReference type="PROSITE" id="PS50297">
    <property type="entry name" value="ANK_REP_REGION"/>
    <property type="match status" value="2"/>
</dbReference>
<sequence>MERRWQDLEVAVDGTCTWIFENEAYRTWREFQDPRILWVKGIPGSGKSILLKHVLTKNHLSGSSEEGSVIILSCFFHNRGSSLQKTRLGLYQSLLYQLLSAIPELLDSSRILEKYFERVERGFTLDGKWSWDWKEVATHLDMFLKAASQHKPVRIFVDAVDECGASEAAALVQHLEYWTRQPANPRYGVWVCFSCRHYPNLNLQQNFSSACLEDENREDIKLYVYARLSESNILKDQEIFASIVDGAAGMFMWARLVTAHVLQLEKSKKPLDIIREKIAQLSHKDLDQIYDEILEKMQNKEKSLHLAELLCLAFRPLKLEELAWAIPFHTSQNYPSSQSIEKAKKYQFSTTLMCDELSTLSHGLAECVAGKVQFIHQSVRDYFLDTGLRKLRQLCGKADGTQNSNELAIAQAHKGISMMCLKYLERAKLYCPLRNPGGTLLAHKRSKWGGHQDLQDDFIRYCSQYWPYHARQSEAGGVDQNYLQEHFGKDSQILEYWLDIRYLLSPSLDDMLVEVSAICHYNFCSNDHYPECLRETDLPHGKTNLFHVAARFGMWSLYQELSATIGKDFNSGDNFGHTVLSLAAFGGHVDIVRAILQDERLVLEAATKSRFRPVTPLVAAVSNGHVGVVQELIKVEHGIDLNANMLRQRPSDWIQCKQRKMLRTIFKDVERIPNPIGTLQRKLKSLARKLEPEHDIPEKAKISLGHLGVPKYLSQTAITTWRCASRKIIEAEDIKPTISLAYGVSDLVVKLSGATALHFAVSSGEIEMTKMLVESRRIDINGMMTEGMTPLCFAACEGNATIANYLLAQGAHPFLGNGNYIGASLHHFRHRHYMETALYNCLNGTHRSKKTATALLKSAMKQKLPRRLVPLHLTAAAILGKTEIATALLEENPSLSSLAQSLADNSWPADWISSRYHSSSESEGSSPSESEGYSSSESEGSSLNESEGSLSSESEGYSLSECEFYSLSESEGYSPNESEGSSSSESEFYSLSESEG</sequence>
<evidence type="ECO:0000313" key="6">
    <source>
        <dbReference type="Proteomes" id="UP000754883"/>
    </source>
</evidence>
<dbReference type="Gene3D" id="3.40.50.300">
    <property type="entry name" value="P-loop containing nucleotide triphosphate hydrolases"/>
    <property type="match status" value="1"/>
</dbReference>
<dbReference type="InterPro" id="IPR056884">
    <property type="entry name" value="NPHP3-like_N"/>
</dbReference>
<name>A0A9N9Y5I2_9HYPO</name>
<feature type="domain" description="Nephrocystin 3-like N-terminal" evidence="4">
    <location>
        <begin position="14"/>
        <end position="181"/>
    </location>
</feature>
<dbReference type="Pfam" id="PF12796">
    <property type="entry name" value="Ank_2"/>
    <property type="match status" value="2"/>
</dbReference>
<dbReference type="PANTHER" id="PTHR10039:SF5">
    <property type="entry name" value="NACHT DOMAIN-CONTAINING PROTEIN"/>
    <property type="match status" value="1"/>
</dbReference>
<keyword evidence="6" id="KW-1185">Reference proteome</keyword>
<gene>
    <name evidence="5" type="ORF">CBYS24578_00003515</name>
</gene>
<reference evidence="5 6" key="2">
    <citation type="submission" date="2021-10" db="EMBL/GenBank/DDBJ databases">
        <authorList>
            <person name="Piombo E."/>
        </authorList>
    </citation>
    <scope>NUCLEOTIDE SEQUENCE [LARGE SCALE GENOMIC DNA]</scope>
</reference>
<evidence type="ECO:0000256" key="1">
    <source>
        <dbReference type="ARBA" id="ARBA00022737"/>
    </source>
</evidence>
<feature type="region of interest" description="Disordered" evidence="3">
    <location>
        <begin position="916"/>
        <end position="996"/>
    </location>
</feature>
<feature type="compositionally biased region" description="Low complexity" evidence="3">
    <location>
        <begin position="968"/>
        <end position="996"/>
    </location>
</feature>
<dbReference type="InterPro" id="IPR002110">
    <property type="entry name" value="Ankyrin_rpt"/>
</dbReference>
<dbReference type="Pfam" id="PF24883">
    <property type="entry name" value="NPHP3_N"/>
    <property type="match status" value="1"/>
</dbReference>
<evidence type="ECO:0000256" key="2">
    <source>
        <dbReference type="PROSITE-ProRule" id="PRU00023"/>
    </source>
</evidence>
<comment type="caution">
    <text evidence="5">The sequence shown here is derived from an EMBL/GenBank/DDBJ whole genome shotgun (WGS) entry which is preliminary data.</text>
</comment>
<evidence type="ECO:0000313" key="5">
    <source>
        <dbReference type="EMBL" id="CAG9998192.1"/>
    </source>
</evidence>
<keyword evidence="2" id="KW-0040">ANK repeat</keyword>
<dbReference type="SUPFAM" id="SSF52540">
    <property type="entry name" value="P-loop containing nucleoside triphosphate hydrolases"/>
    <property type="match status" value="1"/>
</dbReference>
<dbReference type="PANTHER" id="PTHR10039">
    <property type="entry name" value="AMELOGENIN"/>
    <property type="match status" value="1"/>
</dbReference>
<feature type="compositionally biased region" description="Low complexity" evidence="3">
    <location>
        <begin position="916"/>
        <end position="961"/>
    </location>
</feature>
<reference evidence="6" key="1">
    <citation type="submission" date="2019-06" db="EMBL/GenBank/DDBJ databases">
        <authorList>
            <person name="Broberg M."/>
        </authorList>
    </citation>
    <scope>NUCLEOTIDE SEQUENCE [LARGE SCALE GENOMIC DNA]</scope>
</reference>
<proteinExistence type="predicted"/>
<dbReference type="PROSITE" id="PS50088">
    <property type="entry name" value="ANK_REPEAT"/>
    <property type="match status" value="2"/>
</dbReference>
<dbReference type="Gene3D" id="1.25.40.20">
    <property type="entry name" value="Ankyrin repeat-containing domain"/>
    <property type="match status" value="2"/>
</dbReference>